<feature type="transmembrane region" description="Helical" evidence="10">
    <location>
        <begin position="741"/>
        <end position="763"/>
    </location>
</feature>
<comment type="catalytic activity">
    <reaction evidence="7">
        <text>L-threonyl-[protein] + ATP = O-phospho-L-threonyl-[protein] + ADP + H(+)</text>
        <dbReference type="Rhea" id="RHEA:46608"/>
        <dbReference type="Rhea" id="RHEA-COMP:11060"/>
        <dbReference type="Rhea" id="RHEA-COMP:11605"/>
        <dbReference type="ChEBI" id="CHEBI:15378"/>
        <dbReference type="ChEBI" id="CHEBI:30013"/>
        <dbReference type="ChEBI" id="CHEBI:30616"/>
        <dbReference type="ChEBI" id="CHEBI:61977"/>
        <dbReference type="ChEBI" id="CHEBI:456216"/>
        <dbReference type="EC" id="2.7.11.1"/>
    </reaction>
</comment>
<dbReference type="AlphaFoldDB" id="A0A818HG82"/>
<dbReference type="GO" id="GO:0007224">
    <property type="term" value="P:smoothened signaling pathway"/>
    <property type="evidence" value="ECO:0007669"/>
    <property type="project" value="TreeGrafter"/>
</dbReference>
<keyword evidence="10" id="KW-0472">Membrane</keyword>
<evidence type="ECO:0000256" key="4">
    <source>
        <dbReference type="ARBA" id="ARBA00022741"/>
    </source>
</evidence>
<keyword evidence="3" id="KW-0808">Transferase</keyword>
<evidence type="ECO:0000256" key="1">
    <source>
        <dbReference type="ARBA" id="ARBA00012513"/>
    </source>
</evidence>
<dbReference type="PANTHER" id="PTHR22983">
    <property type="entry name" value="PROTEIN KINASE RELATED"/>
    <property type="match status" value="1"/>
</dbReference>
<comment type="catalytic activity">
    <reaction evidence="8">
        <text>L-seryl-[protein] + ATP = O-phospho-L-seryl-[protein] + ADP + H(+)</text>
        <dbReference type="Rhea" id="RHEA:17989"/>
        <dbReference type="Rhea" id="RHEA-COMP:9863"/>
        <dbReference type="Rhea" id="RHEA-COMP:11604"/>
        <dbReference type="ChEBI" id="CHEBI:15378"/>
        <dbReference type="ChEBI" id="CHEBI:29999"/>
        <dbReference type="ChEBI" id="CHEBI:30616"/>
        <dbReference type="ChEBI" id="CHEBI:83421"/>
        <dbReference type="ChEBI" id="CHEBI:456216"/>
        <dbReference type="EC" id="2.7.11.1"/>
    </reaction>
</comment>
<dbReference type="SUPFAM" id="SSF48371">
    <property type="entry name" value="ARM repeat"/>
    <property type="match status" value="1"/>
</dbReference>
<dbReference type="InterPro" id="IPR016024">
    <property type="entry name" value="ARM-type_fold"/>
</dbReference>
<dbReference type="InterPro" id="IPR011989">
    <property type="entry name" value="ARM-like"/>
</dbReference>
<dbReference type="EMBL" id="CAJNYD010003386">
    <property type="protein sequence ID" value="CAF3505759.1"/>
    <property type="molecule type" value="Genomic_DNA"/>
</dbReference>
<accession>A0A818HG82</accession>
<evidence type="ECO:0000256" key="3">
    <source>
        <dbReference type="ARBA" id="ARBA00022679"/>
    </source>
</evidence>
<keyword evidence="4" id="KW-0547">Nucleotide-binding</keyword>
<organism evidence="11 12">
    <name type="scientific">Rotaria socialis</name>
    <dbReference type="NCBI Taxonomy" id="392032"/>
    <lineage>
        <taxon>Eukaryota</taxon>
        <taxon>Metazoa</taxon>
        <taxon>Spiralia</taxon>
        <taxon>Gnathifera</taxon>
        <taxon>Rotifera</taxon>
        <taxon>Eurotatoria</taxon>
        <taxon>Bdelloidea</taxon>
        <taxon>Philodinida</taxon>
        <taxon>Philodinidae</taxon>
        <taxon>Rotaria</taxon>
    </lineage>
</organism>
<keyword evidence="2" id="KW-0723">Serine/threonine-protein kinase</keyword>
<dbReference type="EC" id="2.7.11.1" evidence="1"/>
<dbReference type="GO" id="GO:0005737">
    <property type="term" value="C:cytoplasm"/>
    <property type="evidence" value="ECO:0007669"/>
    <property type="project" value="UniProtKB-ARBA"/>
</dbReference>
<dbReference type="PANTHER" id="PTHR22983:SF6">
    <property type="entry name" value="SERINE_THREONINE-PROTEIN KINASE 36"/>
    <property type="match status" value="1"/>
</dbReference>
<sequence length="850" mass="95690">MSHEFLELTSIILNIAPALDYTICCETLMILIILCESYEDASPLLCQAWYDPVRIDKCQVWPAIAQLITTSFKSENSNIEIYNETLMYTIATMAALTYPSQCLPDELLEAKIKVANSLTLKLLDSNYSAFREVWLGQFRTPKCSSNILTAMYGMCLSTPRFSALIFDGSFLSNELLSLLCGQITTEESDLDEAVELSIHISTAIIKQIMLQYDNNTRIDLRDQLTIKDDRKFEKLQPITGHIAQLTMSSQVLPPRAACALHLVYAIACGAKFLLNPEEYIDPLSTIFVQSECDDSQKSAGTLIDSGLFYILWQQLRAAFRSLYPNSLNEEISIITTPDWILISRDGIHQLLQLTLELFLQVRMHKCLSLLIQPESIMFEALSLMLSKELTEQLDVKSSSSLTNEVITLTCNIFMFPFSIETSETFLERTLELCQRYDIIQKLLWVTMAHLSTDRVEVPVGLVAQLSYYQESARKTISEMLMNDVQLCQFYSNVLYGTNESEFILCDTFFTFTNLIKTTDSVVSCISDILSGPKNDYDVLKRALSGSNLTKAKCCFLMGHMTKSSRSFCTILKAHPDILDQLRQCCFEEDSHVRKMAFFLLGNFISTNEILYEYVDELTPFLVQALNDTISKIRSHAVNTLGFLARYRLSERLIELKVPEKLLDVACHDTHVTVQEFALRVLKQMLKHGQAKEILQECNATDKLSNLLSSLCTQVENNQYSELDGLVDECEELLNKCDEIRFFILAILLGLAPITTSISCYYCLGCDANTALSSDGVTTYNLCITYYSNGVWYRSGVTIYQSCSAYIATTTNLGVTNVSCCTTNLCNGVKTRAGSLVLTLGIAIFSIIGFL</sequence>
<gene>
    <name evidence="11" type="ORF">LUA448_LOCUS25573</name>
</gene>
<dbReference type="PROSITE" id="PS50077">
    <property type="entry name" value="HEAT_REPEAT"/>
    <property type="match status" value="1"/>
</dbReference>
<evidence type="ECO:0000256" key="9">
    <source>
        <dbReference type="PROSITE-ProRule" id="PRU00103"/>
    </source>
</evidence>
<protein>
    <recommendedName>
        <fullName evidence="1">non-specific serine/threonine protein kinase</fullName>
        <ecNumber evidence="1">2.7.11.1</ecNumber>
    </recommendedName>
</protein>
<evidence type="ECO:0000256" key="2">
    <source>
        <dbReference type="ARBA" id="ARBA00022527"/>
    </source>
</evidence>
<evidence type="ECO:0000256" key="5">
    <source>
        <dbReference type="ARBA" id="ARBA00022777"/>
    </source>
</evidence>
<feature type="repeat" description="HEAT" evidence="9">
    <location>
        <begin position="617"/>
        <end position="655"/>
    </location>
</feature>
<evidence type="ECO:0000256" key="7">
    <source>
        <dbReference type="ARBA" id="ARBA00047899"/>
    </source>
</evidence>
<evidence type="ECO:0000256" key="8">
    <source>
        <dbReference type="ARBA" id="ARBA00048679"/>
    </source>
</evidence>
<keyword evidence="6" id="KW-0067">ATP-binding</keyword>
<evidence type="ECO:0000256" key="6">
    <source>
        <dbReference type="ARBA" id="ARBA00022840"/>
    </source>
</evidence>
<keyword evidence="10" id="KW-0812">Transmembrane</keyword>
<comment type="caution">
    <text evidence="11">The sequence shown here is derived from an EMBL/GenBank/DDBJ whole genome shotgun (WGS) entry which is preliminary data.</text>
</comment>
<dbReference type="Proteomes" id="UP000663833">
    <property type="component" value="Unassembled WGS sequence"/>
</dbReference>
<dbReference type="InterPro" id="IPR021133">
    <property type="entry name" value="HEAT_type_2"/>
</dbReference>
<proteinExistence type="predicted"/>
<dbReference type="GO" id="GO:0005524">
    <property type="term" value="F:ATP binding"/>
    <property type="evidence" value="ECO:0007669"/>
    <property type="project" value="UniProtKB-KW"/>
</dbReference>
<feature type="transmembrane region" description="Helical" evidence="10">
    <location>
        <begin position="832"/>
        <end position="849"/>
    </location>
</feature>
<keyword evidence="10" id="KW-1133">Transmembrane helix</keyword>
<evidence type="ECO:0000313" key="11">
    <source>
        <dbReference type="EMBL" id="CAF3505759.1"/>
    </source>
</evidence>
<name>A0A818HG82_9BILA</name>
<evidence type="ECO:0000313" key="12">
    <source>
        <dbReference type="Proteomes" id="UP000663833"/>
    </source>
</evidence>
<reference evidence="11" key="1">
    <citation type="submission" date="2021-02" db="EMBL/GenBank/DDBJ databases">
        <authorList>
            <person name="Nowell W R."/>
        </authorList>
    </citation>
    <scope>NUCLEOTIDE SEQUENCE</scope>
</reference>
<evidence type="ECO:0000256" key="10">
    <source>
        <dbReference type="SAM" id="Phobius"/>
    </source>
</evidence>
<dbReference type="GO" id="GO:0004674">
    <property type="term" value="F:protein serine/threonine kinase activity"/>
    <property type="evidence" value="ECO:0007669"/>
    <property type="project" value="UniProtKB-KW"/>
</dbReference>
<keyword evidence="5" id="KW-0418">Kinase</keyword>
<dbReference type="Gene3D" id="1.25.10.10">
    <property type="entry name" value="Leucine-rich Repeat Variant"/>
    <property type="match status" value="1"/>
</dbReference>